<protein>
    <submittedName>
        <fullName evidence="5">Uncharacterized protein</fullName>
    </submittedName>
</protein>
<dbReference type="RefSeq" id="XP_069230547.1">
    <property type="nucleotide sequence ID" value="XM_069372387.1"/>
</dbReference>
<dbReference type="PRINTS" id="PR00080">
    <property type="entry name" value="SDRFAMILY"/>
</dbReference>
<dbReference type="CDD" id="cd05233">
    <property type="entry name" value="SDR_c"/>
    <property type="match status" value="1"/>
</dbReference>
<dbReference type="EMBL" id="JAAQHG020000010">
    <property type="protein sequence ID" value="KAL1587442.1"/>
    <property type="molecule type" value="Genomic_DNA"/>
</dbReference>
<comment type="similarity">
    <text evidence="1">Belongs to the short-chain dehydrogenases/reductases (SDR) family.</text>
</comment>
<sequence>MKRDHSDSPASADAKQPRTTSTMNQTPFAHKTALVTGACGGLGRAIAEAFLRAGANVVVADINAELIADFKEKVSAAYPECTLVLQADITKDENVENMFTEGEKMFGGIDFVVNSAGRIDRFDAVAEMERQMWDKVIALNLTAPAMISGRAIKKWLEEGKTGSVVNIASIAGFRGFTCGAAYTASKHGLIGLTKNTAAYYGAKGIRCNAVAAGQMDTNIALTLSTEGCNQDGIARMRRNFPDWGGIEICDVNKVAEVVLFLSSDAAQIVNGATWTADAGVTAA</sequence>
<evidence type="ECO:0000256" key="1">
    <source>
        <dbReference type="ARBA" id="ARBA00006484"/>
    </source>
</evidence>
<dbReference type="PROSITE" id="PS00061">
    <property type="entry name" value="ADH_SHORT"/>
    <property type="match status" value="1"/>
</dbReference>
<evidence type="ECO:0000256" key="3">
    <source>
        <dbReference type="ARBA" id="ARBA00023002"/>
    </source>
</evidence>
<keyword evidence="2" id="KW-0521">NADP</keyword>
<keyword evidence="6" id="KW-1185">Reference proteome</keyword>
<accession>A0AB34KQS2</accession>
<dbReference type="PRINTS" id="PR00081">
    <property type="entry name" value="GDHRDH"/>
</dbReference>
<dbReference type="PANTHER" id="PTHR24321">
    <property type="entry name" value="DEHYDROGENASES, SHORT CHAIN"/>
    <property type="match status" value="1"/>
</dbReference>
<dbReference type="GeneID" id="96005225"/>
<gene>
    <name evidence="5" type="ORF">WHR41_03781</name>
</gene>
<dbReference type="Proteomes" id="UP000803884">
    <property type="component" value="Unassembled WGS sequence"/>
</dbReference>
<feature type="region of interest" description="Disordered" evidence="4">
    <location>
        <begin position="1"/>
        <end position="25"/>
    </location>
</feature>
<dbReference type="GO" id="GO:0016491">
    <property type="term" value="F:oxidoreductase activity"/>
    <property type="evidence" value="ECO:0007669"/>
    <property type="project" value="UniProtKB-KW"/>
</dbReference>
<keyword evidence="3" id="KW-0560">Oxidoreductase</keyword>
<dbReference type="AlphaFoldDB" id="A0AB34KQS2"/>
<evidence type="ECO:0000313" key="6">
    <source>
        <dbReference type="Proteomes" id="UP000803884"/>
    </source>
</evidence>
<comment type="caution">
    <text evidence="5">The sequence shown here is derived from an EMBL/GenBank/DDBJ whole genome shotgun (WGS) entry which is preliminary data.</text>
</comment>
<evidence type="ECO:0000313" key="5">
    <source>
        <dbReference type="EMBL" id="KAL1587442.1"/>
    </source>
</evidence>
<reference evidence="5 6" key="1">
    <citation type="journal article" date="2020" name="Microbiol. Resour. Announc.">
        <title>Draft Genome Sequence of a Cladosporium Species Isolated from the Mesophotic Ascidian Didemnum maculosum.</title>
        <authorList>
            <person name="Gioti A."/>
            <person name="Siaperas R."/>
            <person name="Nikolaivits E."/>
            <person name="Le Goff G."/>
            <person name="Ouazzani J."/>
            <person name="Kotoulas G."/>
            <person name="Topakas E."/>
        </authorList>
    </citation>
    <scope>NUCLEOTIDE SEQUENCE [LARGE SCALE GENOMIC DNA]</scope>
    <source>
        <strain evidence="5 6">TM138-S3</strain>
    </source>
</reference>
<evidence type="ECO:0000256" key="4">
    <source>
        <dbReference type="SAM" id="MobiDB-lite"/>
    </source>
</evidence>
<dbReference type="InterPro" id="IPR020904">
    <property type="entry name" value="Sc_DH/Rdtase_CS"/>
</dbReference>
<organism evidence="5 6">
    <name type="scientific">Cladosporium halotolerans</name>
    <dbReference type="NCBI Taxonomy" id="1052096"/>
    <lineage>
        <taxon>Eukaryota</taxon>
        <taxon>Fungi</taxon>
        <taxon>Dikarya</taxon>
        <taxon>Ascomycota</taxon>
        <taxon>Pezizomycotina</taxon>
        <taxon>Dothideomycetes</taxon>
        <taxon>Dothideomycetidae</taxon>
        <taxon>Cladosporiales</taxon>
        <taxon>Cladosporiaceae</taxon>
        <taxon>Cladosporium</taxon>
    </lineage>
</organism>
<dbReference type="InterPro" id="IPR002347">
    <property type="entry name" value="SDR_fam"/>
</dbReference>
<dbReference type="FunFam" id="3.40.50.720:FF:000084">
    <property type="entry name" value="Short-chain dehydrogenase reductase"/>
    <property type="match status" value="1"/>
</dbReference>
<evidence type="ECO:0000256" key="2">
    <source>
        <dbReference type="ARBA" id="ARBA00022857"/>
    </source>
</evidence>
<dbReference type="PANTHER" id="PTHR24321:SF8">
    <property type="entry name" value="ESTRADIOL 17-BETA-DEHYDROGENASE 8-RELATED"/>
    <property type="match status" value="1"/>
</dbReference>
<dbReference type="Gene3D" id="3.40.50.720">
    <property type="entry name" value="NAD(P)-binding Rossmann-like Domain"/>
    <property type="match status" value="1"/>
</dbReference>
<dbReference type="Pfam" id="PF13561">
    <property type="entry name" value="adh_short_C2"/>
    <property type="match status" value="1"/>
</dbReference>
<dbReference type="SUPFAM" id="SSF51735">
    <property type="entry name" value="NAD(P)-binding Rossmann-fold domains"/>
    <property type="match status" value="1"/>
</dbReference>
<name>A0AB34KQS2_9PEZI</name>
<dbReference type="InterPro" id="IPR036291">
    <property type="entry name" value="NAD(P)-bd_dom_sf"/>
</dbReference>
<proteinExistence type="inferred from homology"/>